<evidence type="ECO:0000313" key="3">
    <source>
        <dbReference type="EMBL" id="EEE56033.1"/>
    </source>
</evidence>
<dbReference type="EMBL" id="CM000138">
    <property type="protein sequence ID" value="EEE56033.1"/>
    <property type="molecule type" value="Genomic_DNA"/>
</dbReference>
<dbReference type="GO" id="GO:0004497">
    <property type="term" value="F:monooxygenase activity"/>
    <property type="evidence" value="ECO:0007669"/>
    <property type="project" value="InterPro"/>
</dbReference>
<dbReference type="GO" id="GO:0020037">
    <property type="term" value="F:heme binding"/>
    <property type="evidence" value="ECO:0007669"/>
    <property type="project" value="InterPro"/>
</dbReference>
<dbReference type="PANTHER" id="PTHR33165">
    <property type="entry name" value="F-BOX DOMAIN CONTAINING PROTEIN-LIKE-RELATED"/>
    <property type="match status" value="1"/>
</dbReference>
<feature type="domain" description="KIB1-4 beta-propeller" evidence="2">
    <location>
        <begin position="299"/>
        <end position="446"/>
    </location>
</feature>
<dbReference type="GO" id="GO:0005506">
    <property type="term" value="F:iron ion binding"/>
    <property type="evidence" value="ECO:0007669"/>
    <property type="project" value="InterPro"/>
</dbReference>
<dbReference type="Gene3D" id="1.10.630.10">
    <property type="entry name" value="Cytochrome P450"/>
    <property type="match status" value="1"/>
</dbReference>
<sequence length="555" mass="61424">MANNIIMTAIIGDTCPQRDEYLEALDKTMDLMNGFNLIDLFPGSRLARVLGARSLRATKRVHQKLHQITDTIIQGHEIIKDGSVGDDTIQETVGTHNMHGHGHKCEDILDVLLRFHRDGGLGITLTKEIVSAVLFRRAQTLTCAATVSDTISIVSAMAAAAAPDWSMLPSDPIVRIGDCLLAADDFDCYDNLRLVCRMWRSGTDDPRTADFEDARFLPKKLAMLELDVNPGDHRAAAVATFVNLDTGRFLRKRVPGLRGCFLVAVTSAALVVLSDAAPPHGTRGEGRPFQGAHPCGGGGRSVRWVDQDTEGFPDVMVYFPDNFMNLTPFAGEVYVTNRGSIVSTVLLTDDDEEEEEEEGEQQQGVRPQPRAADTIAMIPIIRMPPPAVKLYAYFHHLVESAAELLLVFVPVRSLGNRSLFVSQARSFSVDADKFPTVEAGCVYIVEPGPATYERFHLADGRLEEAIPMVNRRRAAEGESCVLPLTLEQVMVNYCVDTENYSELEIALDTDDDEEFFLPEAERPRKQLIDPDAGDQNIWVKIKRAYDIIFSSNYIS</sequence>
<dbReference type="InterPro" id="IPR005174">
    <property type="entry name" value="KIB1-4_b-propeller"/>
</dbReference>
<gene>
    <name evidence="3" type="ORF">OsJ_04820</name>
</gene>
<dbReference type="PANTHER" id="PTHR33165:SF30">
    <property type="entry name" value="DUF295 DOMAIN-CONTAINING PROTEIN"/>
    <property type="match status" value="1"/>
</dbReference>
<feature type="compositionally biased region" description="Acidic residues" evidence="1">
    <location>
        <begin position="348"/>
        <end position="360"/>
    </location>
</feature>
<feature type="region of interest" description="Disordered" evidence="1">
    <location>
        <begin position="348"/>
        <end position="369"/>
    </location>
</feature>
<reference evidence="3" key="2">
    <citation type="submission" date="2008-12" db="EMBL/GenBank/DDBJ databases">
        <title>Improved gene annotation of the rice (Oryza sativa) genomes.</title>
        <authorList>
            <person name="Wang J."/>
            <person name="Li R."/>
            <person name="Fan W."/>
            <person name="Huang Q."/>
            <person name="Zhang J."/>
            <person name="Zhou Y."/>
            <person name="Hu Y."/>
            <person name="Zi S."/>
            <person name="Li J."/>
            <person name="Ni P."/>
            <person name="Zheng H."/>
            <person name="Zhang Y."/>
            <person name="Zhao M."/>
            <person name="Hao Q."/>
            <person name="McDermott J."/>
            <person name="Samudrala R."/>
            <person name="Kristiansen K."/>
            <person name="Wong G.K.-S."/>
        </authorList>
    </citation>
    <scope>NUCLEOTIDE SEQUENCE</scope>
</reference>
<evidence type="ECO:0000256" key="1">
    <source>
        <dbReference type="SAM" id="MobiDB-lite"/>
    </source>
</evidence>
<name>B9EWJ2_ORYSJ</name>
<dbReference type="GO" id="GO:0016705">
    <property type="term" value="F:oxidoreductase activity, acting on paired donors, with incorporation or reduction of molecular oxygen"/>
    <property type="evidence" value="ECO:0007669"/>
    <property type="project" value="InterPro"/>
</dbReference>
<reference evidence="3" key="1">
    <citation type="journal article" date="2005" name="PLoS Biol.">
        <title>The genomes of Oryza sativa: a history of duplications.</title>
        <authorList>
            <person name="Yu J."/>
            <person name="Wang J."/>
            <person name="Lin W."/>
            <person name="Li S."/>
            <person name="Li H."/>
            <person name="Zhou J."/>
            <person name="Ni P."/>
            <person name="Dong W."/>
            <person name="Hu S."/>
            <person name="Zeng C."/>
            <person name="Zhang J."/>
            <person name="Zhang Y."/>
            <person name="Li R."/>
            <person name="Xu Z."/>
            <person name="Li S."/>
            <person name="Li X."/>
            <person name="Zheng H."/>
            <person name="Cong L."/>
            <person name="Lin L."/>
            <person name="Yin J."/>
            <person name="Geng J."/>
            <person name="Li G."/>
            <person name="Shi J."/>
            <person name="Liu J."/>
            <person name="Lv H."/>
            <person name="Li J."/>
            <person name="Wang J."/>
            <person name="Deng Y."/>
            <person name="Ran L."/>
            <person name="Shi X."/>
            <person name="Wang X."/>
            <person name="Wu Q."/>
            <person name="Li C."/>
            <person name="Ren X."/>
            <person name="Wang J."/>
            <person name="Wang X."/>
            <person name="Li D."/>
            <person name="Liu D."/>
            <person name="Zhang X."/>
            <person name="Ji Z."/>
            <person name="Zhao W."/>
            <person name="Sun Y."/>
            <person name="Zhang Z."/>
            <person name="Bao J."/>
            <person name="Han Y."/>
            <person name="Dong L."/>
            <person name="Ji J."/>
            <person name="Chen P."/>
            <person name="Wu S."/>
            <person name="Liu J."/>
            <person name="Xiao Y."/>
            <person name="Bu D."/>
            <person name="Tan J."/>
            <person name="Yang L."/>
            <person name="Ye C."/>
            <person name="Zhang J."/>
            <person name="Xu J."/>
            <person name="Zhou Y."/>
            <person name="Yu Y."/>
            <person name="Zhang B."/>
            <person name="Zhuang S."/>
            <person name="Wei H."/>
            <person name="Liu B."/>
            <person name="Lei M."/>
            <person name="Yu H."/>
            <person name="Li Y."/>
            <person name="Xu H."/>
            <person name="Wei S."/>
            <person name="He X."/>
            <person name="Fang L."/>
            <person name="Zhang Z."/>
            <person name="Zhang Y."/>
            <person name="Huang X."/>
            <person name="Su Z."/>
            <person name="Tong W."/>
            <person name="Li J."/>
            <person name="Tong Z."/>
            <person name="Li S."/>
            <person name="Ye J."/>
            <person name="Wang L."/>
            <person name="Fang L."/>
            <person name="Lei T."/>
            <person name="Chen C."/>
            <person name="Chen H."/>
            <person name="Xu Z."/>
            <person name="Li H."/>
            <person name="Huang H."/>
            <person name="Zhang F."/>
            <person name="Xu H."/>
            <person name="Li N."/>
            <person name="Zhao C."/>
            <person name="Li S."/>
            <person name="Dong L."/>
            <person name="Huang Y."/>
            <person name="Li L."/>
            <person name="Xi Y."/>
            <person name="Qi Q."/>
            <person name="Li W."/>
            <person name="Zhang B."/>
            <person name="Hu W."/>
            <person name="Zhang Y."/>
            <person name="Tian X."/>
            <person name="Jiao Y."/>
            <person name="Liang X."/>
            <person name="Jin J."/>
            <person name="Gao L."/>
            <person name="Zheng W."/>
            <person name="Hao B."/>
            <person name="Liu S."/>
            <person name="Wang W."/>
            <person name="Yuan L."/>
            <person name="Cao M."/>
            <person name="McDermott J."/>
            <person name="Samudrala R."/>
            <person name="Wang J."/>
            <person name="Wong G.K."/>
            <person name="Yang H."/>
        </authorList>
    </citation>
    <scope>NUCLEOTIDE SEQUENCE [LARGE SCALE GENOMIC DNA]</scope>
</reference>
<dbReference type="Proteomes" id="UP000007752">
    <property type="component" value="Chromosome 1"/>
</dbReference>
<proteinExistence type="predicted"/>
<evidence type="ECO:0000259" key="2">
    <source>
        <dbReference type="Pfam" id="PF03478"/>
    </source>
</evidence>
<accession>B9EWJ2</accession>
<dbReference type="AlphaFoldDB" id="B9EWJ2"/>
<protein>
    <recommendedName>
        <fullName evidence="2">KIB1-4 beta-propeller domain-containing protein</fullName>
    </recommendedName>
</protein>
<organism evidence="3">
    <name type="scientific">Oryza sativa subsp. japonica</name>
    <name type="common">Rice</name>
    <dbReference type="NCBI Taxonomy" id="39947"/>
    <lineage>
        <taxon>Eukaryota</taxon>
        <taxon>Viridiplantae</taxon>
        <taxon>Streptophyta</taxon>
        <taxon>Embryophyta</taxon>
        <taxon>Tracheophyta</taxon>
        <taxon>Spermatophyta</taxon>
        <taxon>Magnoliopsida</taxon>
        <taxon>Liliopsida</taxon>
        <taxon>Poales</taxon>
        <taxon>Poaceae</taxon>
        <taxon>BOP clade</taxon>
        <taxon>Oryzoideae</taxon>
        <taxon>Oryzeae</taxon>
        <taxon>Oryzinae</taxon>
        <taxon>Oryza</taxon>
        <taxon>Oryza sativa</taxon>
    </lineage>
</organism>
<dbReference type="Pfam" id="PF03478">
    <property type="entry name" value="Beta-prop_KIB1-4"/>
    <property type="match status" value="1"/>
</dbReference>
<dbReference type="InterPro" id="IPR036396">
    <property type="entry name" value="Cyt_P450_sf"/>
</dbReference>